<dbReference type="Ensembl" id="ENSCJPT00005010976.1">
    <property type="protein sequence ID" value="ENSCJPP00005007065.1"/>
    <property type="gene ID" value="ENSCJPG00005006519.1"/>
</dbReference>
<accession>A0A8C2T4E6</accession>
<evidence type="ECO:0000256" key="1">
    <source>
        <dbReference type="SAM" id="MobiDB-lite"/>
    </source>
</evidence>
<dbReference type="PANTHER" id="PTHR14299:SF0">
    <property type="entry name" value="PHORBOL-12-MYRISTATE-13-ACETATE-INDUCED PROTEIN 1"/>
    <property type="match status" value="1"/>
</dbReference>
<dbReference type="AlphaFoldDB" id="A0A8C2T4E6"/>
<dbReference type="GO" id="GO:0001836">
    <property type="term" value="P:release of cytochrome c from mitochondria"/>
    <property type="evidence" value="ECO:0007669"/>
    <property type="project" value="InterPro"/>
</dbReference>
<dbReference type="Proteomes" id="UP000694412">
    <property type="component" value="Chromosome Z"/>
</dbReference>
<dbReference type="Pfam" id="PF15150">
    <property type="entry name" value="PMAIP1"/>
    <property type="match status" value="1"/>
</dbReference>
<protein>
    <submittedName>
        <fullName evidence="2">Phorbol-12-myristate-13-acetate-induced protein 1</fullName>
    </submittedName>
</protein>
<sequence length="117" mass="12950">MPGRTIRKPAPPAEPAGRARRKETGLRCFYCGGEFDAGKKHAFPFSSSFFYLIFFLLSPVPLPGIDLARIKSPPPCACLAERDAVAECAVELRRIGDKADLRQKILNLITKLFCPKT</sequence>
<dbReference type="PANTHER" id="PTHR14299">
    <property type="entry name" value="PHORBOL-12-MYRISTATE-13-ACETATE-INDUCED PROTEIN 1"/>
    <property type="match status" value="1"/>
</dbReference>
<dbReference type="GO" id="GO:0043065">
    <property type="term" value="P:positive regulation of apoptotic process"/>
    <property type="evidence" value="ECO:0007669"/>
    <property type="project" value="InterPro"/>
</dbReference>
<organism evidence="2 3">
    <name type="scientific">Coturnix japonica</name>
    <name type="common">Japanese quail</name>
    <name type="synonym">Coturnix coturnix japonica</name>
    <dbReference type="NCBI Taxonomy" id="93934"/>
    <lineage>
        <taxon>Eukaryota</taxon>
        <taxon>Metazoa</taxon>
        <taxon>Chordata</taxon>
        <taxon>Craniata</taxon>
        <taxon>Vertebrata</taxon>
        <taxon>Euteleostomi</taxon>
        <taxon>Archelosauria</taxon>
        <taxon>Archosauria</taxon>
        <taxon>Dinosauria</taxon>
        <taxon>Saurischia</taxon>
        <taxon>Theropoda</taxon>
        <taxon>Coelurosauria</taxon>
        <taxon>Aves</taxon>
        <taxon>Neognathae</taxon>
        <taxon>Galloanserae</taxon>
        <taxon>Galliformes</taxon>
        <taxon>Phasianidae</taxon>
        <taxon>Perdicinae</taxon>
        <taxon>Coturnix</taxon>
    </lineage>
</organism>
<dbReference type="InterPro" id="IPR024140">
    <property type="entry name" value="Noxa"/>
</dbReference>
<reference evidence="2" key="1">
    <citation type="submission" date="2015-11" db="EMBL/GenBank/DDBJ databases">
        <authorList>
            <consortium name="International Coturnix japonica Genome Analysis Consortium"/>
            <person name="Warren W."/>
            <person name="Burt D.W."/>
            <person name="Antin P.B."/>
            <person name="Lanford R."/>
            <person name="Gros J."/>
            <person name="Wilson R.K."/>
        </authorList>
    </citation>
    <scope>NUCLEOTIDE SEQUENCE [LARGE SCALE GENOMIC DNA]</scope>
</reference>
<evidence type="ECO:0000313" key="2">
    <source>
        <dbReference type="Ensembl" id="ENSCJPP00005007065.1"/>
    </source>
</evidence>
<dbReference type="GeneTree" id="ENSGT01030000235248"/>
<dbReference type="GO" id="GO:0006974">
    <property type="term" value="P:DNA damage response"/>
    <property type="evidence" value="ECO:0007669"/>
    <property type="project" value="InterPro"/>
</dbReference>
<proteinExistence type="predicted"/>
<evidence type="ECO:0000313" key="3">
    <source>
        <dbReference type="Proteomes" id="UP000694412"/>
    </source>
</evidence>
<reference evidence="2" key="2">
    <citation type="submission" date="2025-08" db="UniProtKB">
        <authorList>
            <consortium name="Ensembl"/>
        </authorList>
    </citation>
    <scope>IDENTIFICATION</scope>
</reference>
<gene>
    <name evidence="2" type="primary">PMAIP1</name>
</gene>
<feature type="region of interest" description="Disordered" evidence="1">
    <location>
        <begin position="1"/>
        <end position="21"/>
    </location>
</feature>
<name>A0A8C2T4E6_COTJA</name>
<keyword evidence="3" id="KW-1185">Reference proteome</keyword>
<reference evidence="2" key="3">
    <citation type="submission" date="2025-09" db="UniProtKB">
        <authorList>
            <consortium name="Ensembl"/>
        </authorList>
    </citation>
    <scope>IDENTIFICATION</scope>
</reference>